<dbReference type="EMBL" id="JAIWYP010000006">
    <property type="protein sequence ID" value="KAH3806817.1"/>
    <property type="molecule type" value="Genomic_DNA"/>
</dbReference>
<gene>
    <name evidence="2" type="ORF">DPMN_135145</name>
</gene>
<dbReference type="PANTHER" id="PTHR12239">
    <property type="entry name" value="PROTEIN CBG20215-RELATED"/>
    <property type="match status" value="1"/>
</dbReference>
<feature type="region of interest" description="Disordered" evidence="1">
    <location>
        <begin position="267"/>
        <end position="294"/>
    </location>
</feature>
<evidence type="ECO:0000313" key="2">
    <source>
        <dbReference type="EMBL" id="KAH3806817.1"/>
    </source>
</evidence>
<reference evidence="2" key="1">
    <citation type="journal article" date="2019" name="bioRxiv">
        <title>The Genome of the Zebra Mussel, Dreissena polymorpha: A Resource for Invasive Species Research.</title>
        <authorList>
            <person name="McCartney M.A."/>
            <person name="Auch B."/>
            <person name="Kono T."/>
            <person name="Mallez S."/>
            <person name="Zhang Y."/>
            <person name="Obille A."/>
            <person name="Becker A."/>
            <person name="Abrahante J.E."/>
            <person name="Garbe J."/>
            <person name="Badalamenti J.P."/>
            <person name="Herman A."/>
            <person name="Mangelson H."/>
            <person name="Liachko I."/>
            <person name="Sullivan S."/>
            <person name="Sone E.D."/>
            <person name="Koren S."/>
            <person name="Silverstein K.A.T."/>
            <person name="Beckman K.B."/>
            <person name="Gohl D.M."/>
        </authorList>
    </citation>
    <scope>NUCLEOTIDE SEQUENCE</scope>
    <source>
        <strain evidence="2">Duluth1</strain>
        <tissue evidence="2">Whole animal</tissue>
    </source>
</reference>
<dbReference type="AlphaFoldDB" id="A0A9D4FYG6"/>
<evidence type="ECO:0000256" key="1">
    <source>
        <dbReference type="SAM" id="MobiDB-lite"/>
    </source>
</evidence>
<accession>A0A9D4FYG6</accession>
<sequence length="984" mass="115516">MNELKSTINIPTQMIQKAIADTIEAIKLQHPSFKIPDDLRKSVKTGLNRATGQAQLQTGPAFPVNAINAPKRNVEQSERDQNEEKLKKVRALQEVARSMDNDRQRLNEFIAQTEVTMGTIKNVGILTKNDIDDLKGCLDSWKNAKERGYYEEEEHKRQEEERRRREEEERKKRAEEERRRKEEEQQRKEKEAKKKREEEERRRKEEEVKKKREEEEQRRIAEEERKKREAEIRIRKEEEERMKREEEERRRKEEERLKQLEEQKRLDEEARKKDEEERLRLEEERKRQEVELERKRKAEEERLLLEEQRKKKLEEDRQRRLREEEERERRRKEEDDRARRLDPNNWKPFIYERSCGEVSGKRPFHDGLCCMIASPSDSIAQDSIQCTASDELDDIIEILEEDERPASSIINVHTTSHSISTECPSRVYLPHYPISSTSEELVIKYTINGSDWYTSEFVRPTQQIENNEDYDSTNLIGVEANNFDTMKLFVVSRQKSQKVIIDKAGLTVASTSDKNVRLYTPRDAFPIRTNVRLSVVNKSMDPDDSIVGSDLLSEVISVGPMITIICDKAPVKDLEVDIARPATGSGVRQRSTRHHLIMSRGRVWAPAEREYKDASNMVVSVKLPANRERYTIVEIELPSTCPKENALKLAQSYHTQIISTPVHVLLKQHEANPQNAKIEVVQPQELKRKLDRLSDDGFTLGPDPSRLLHLKEGQRVYLSSRGNIELSNADNTAIRYTFYKYMNEINDEVKLRVKDIYLQRELPEYKGLLQLTIDNGNVFPNETIDFTINLPKIETPRGPREVHKIRFPYYLTCLSGYLSKCICEKQPENWQDIVSCFIDKTQLKSLIRVARRRVPEVDQIILCKNVLHDWIKQTTKQEDKVQIILEELHYHHHTGIYENCKNYVRYQRETMTDNALADIASYVTMSPDQLSSVLNIETGVLQKIQSEYESSDQIVQILMEWRESDDAINLGNDALEKLQTLCLK</sequence>
<evidence type="ECO:0000313" key="3">
    <source>
        <dbReference type="Proteomes" id="UP000828390"/>
    </source>
</evidence>
<evidence type="ECO:0008006" key="4">
    <source>
        <dbReference type="Google" id="ProtNLM"/>
    </source>
</evidence>
<keyword evidence="3" id="KW-1185">Reference proteome</keyword>
<dbReference type="OrthoDB" id="6157444at2759"/>
<comment type="caution">
    <text evidence="2">The sequence shown here is derived from an EMBL/GenBank/DDBJ whole genome shotgun (WGS) entry which is preliminary data.</text>
</comment>
<dbReference type="PANTHER" id="PTHR12239:SF41">
    <property type="entry name" value="MEMBRANE ASSOCIATED PROTEIN, PUTATIVE-RELATED"/>
    <property type="match status" value="1"/>
</dbReference>
<dbReference type="InterPro" id="IPR052293">
    <property type="entry name" value="SRRP"/>
</dbReference>
<name>A0A9D4FYG6_DREPO</name>
<protein>
    <recommendedName>
        <fullName evidence="4">Death domain-containing protein</fullName>
    </recommendedName>
</protein>
<proteinExistence type="predicted"/>
<reference evidence="2" key="2">
    <citation type="submission" date="2020-11" db="EMBL/GenBank/DDBJ databases">
        <authorList>
            <person name="McCartney M.A."/>
            <person name="Auch B."/>
            <person name="Kono T."/>
            <person name="Mallez S."/>
            <person name="Becker A."/>
            <person name="Gohl D.M."/>
            <person name="Silverstein K.A.T."/>
            <person name="Koren S."/>
            <person name="Bechman K.B."/>
            <person name="Herman A."/>
            <person name="Abrahante J.E."/>
            <person name="Garbe J."/>
        </authorList>
    </citation>
    <scope>NUCLEOTIDE SEQUENCE</scope>
    <source>
        <strain evidence="2">Duluth1</strain>
        <tissue evidence="2">Whole animal</tissue>
    </source>
</reference>
<organism evidence="2 3">
    <name type="scientific">Dreissena polymorpha</name>
    <name type="common">Zebra mussel</name>
    <name type="synonym">Mytilus polymorpha</name>
    <dbReference type="NCBI Taxonomy" id="45954"/>
    <lineage>
        <taxon>Eukaryota</taxon>
        <taxon>Metazoa</taxon>
        <taxon>Spiralia</taxon>
        <taxon>Lophotrochozoa</taxon>
        <taxon>Mollusca</taxon>
        <taxon>Bivalvia</taxon>
        <taxon>Autobranchia</taxon>
        <taxon>Heteroconchia</taxon>
        <taxon>Euheterodonta</taxon>
        <taxon>Imparidentia</taxon>
        <taxon>Neoheterodontei</taxon>
        <taxon>Myida</taxon>
        <taxon>Dreissenoidea</taxon>
        <taxon>Dreissenidae</taxon>
        <taxon>Dreissena</taxon>
    </lineage>
</organism>
<dbReference type="Proteomes" id="UP000828390">
    <property type="component" value="Unassembled WGS sequence"/>
</dbReference>
<feature type="region of interest" description="Disordered" evidence="1">
    <location>
        <begin position="149"/>
        <end position="228"/>
    </location>
</feature>